<proteinExistence type="inferred from homology"/>
<dbReference type="InterPro" id="IPR006904">
    <property type="entry name" value="DUF716"/>
</dbReference>
<comment type="subcellular location">
    <subcellularLocation>
        <location evidence="1">Membrane</location>
        <topology evidence="1">Multi-pass membrane protein</topology>
    </subcellularLocation>
</comment>
<keyword evidence="4 6" id="KW-1133">Transmembrane helix</keyword>
<gene>
    <name evidence="7" type="ORF">VITISV_000731</name>
</gene>
<feature type="transmembrane region" description="Helical" evidence="6">
    <location>
        <begin position="142"/>
        <end position="161"/>
    </location>
</feature>
<dbReference type="Pfam" id="PF04819">
    <property type="entry name" value="DUF716"/>
    <property type="match status" value="1"/>
</dbReference>
<organism evidence="7">
    <name type="scientific">Vitis vinifera</name>
    <name type="common">Grape</name>
    <dbReference type="NCBI Taxonomy" id="29760"/>
    <lineage>
        <taxon>Eukaryota</taxon>
        <taxon>Viridiplantae</taxon>
        <taxon>Streptophyta</taxon>
        <taxon>Embryophyta</taxon>
        <taxon>Tracheophyta</taxon>
        <taxon>Spermatophyta</taxon>
        <taxon>Magnoliopsida</taxon>
        <taxon>eudicotyledons</taxon>
        <taxon>Gunneridae</taxon>
        <taxon>Pentapetalae</taxon>
        <taxon>rosids</taxon>
        <taxon>Vitales</taxon>
        <taxon>Vitaceae</taxon>
        <taxon>Viteae</taxon>
        <taxon>Vitis</taxon>
    </lineage>
</organism>
<dbReference type="ExpressionAtlas" id="A5BZC7">
    <property type="expression patterns" value="baseline and differential"/>
</dbReference>
<protein>
    <submittedName>
        <fullName evidence="7">Uncharacterized protein</fullName>
    </submittedName>
</protein>
<evidence type="ECO:0000256" key="4">
    <source>
        <dbReference type="ARBA" id="ARBA00022989"/>
    </source>
</evidence>
<feature type="transmembrane region" description="Helical" evidence="6">
    <location>
        <begin position="280"/>
        <end position="301"/>
    </location>
</feature>
<keyword evidence="5 6" id="KW-0472">Membrane</keyword>
<sequence length="332" mass="36919">MANKTVGGCVRTPYPDAFCSGNDTICVSLFVALSDKAMSLNLCERQNPSTISVLIIIKRHRLIYTANDVVFCLRAKPRSSELNLSVDPTFLSASRSKLWYFSNPRWKNLDFYVLIIALPIASFADVFLFLTFSGHPIYRFAFIQRSLVILLFWILAVLIVLRENFDHILIHESLVFVFAAISFVAEYSVIGKGINGLGEAVYEWLGGLTLLCAASCLYLSIRPTAFFAEFLLCSGIVFKGTWLLQAGLSLYSDVFSLKGCHKFLTDVVCDLEEDSLRGVALMNLLFIGHAIGVLITCLVLFGTLSSNQNLRHDDGTGSLLSEPDLLHEFDVE</sequence>
<feature type="transmembrane region" description="Helical" evidence="6">
    <location>
        <begin position="168"/>
        <end position="189"/>
    </location>
</feature>
<evidence type="ECO:0000313" key="7">
    <source>
        <dbReference type="EMBL" id="CAN66173.1"/>
    </source>
</evidence>
<evidence type="ECO:0000256" key="3">
    <source>
        <dbReference type="ARBA" id="ARBA00022692"/>
    </source>
</evidence>
<keyword evidence="3 6" id="KW-0812">Transmembrane</keyword>
<dbReference type="PANTHER" id="PTHR47830:SF2">
    <property type="entry name" value="PROTEIN, PUTATIVE-RELATED"/>
    <property type="match status" value="1"/>
</dbReference>
<dbReference type="EMBL" id="AM476678">
    <property type="protein sequence ID" value="CAN66173.1"/>
    <property type="molecule type" value="Genomic_DNA"/>
</dbReference>
<evidence type="ECO:0000256" key="1">
    <source>
        <dbReference type="ARBA" id="ARBA00004141"/>
    </source>
</evidence>
<reference evidence="7" key="1">
    <citation type="journal article" date="2007" name="PLoS ONE">
        <title>The first genome sequence of an elite grapevine cultivar (Pinot noir Vitis vinifera L.): coping with a highly heterozygous genome.</title>
        <authorList>
            <person name="Velasco R."/>
            <person name="Zharkikh A."/>
            <person name="Troggio M."/>
            <person name="Cartwright D.A."/>
            <person name="Cestaro A."/>
            <person name="Pruss D."/>
            <person name="Pindo M."/>
            <person name="FitzGerald L.M."/>
            <person name="Vezzulli S."/>
            <person name="Reid J."/>
            <person name="Malacarne G."/>
            <person name="Iliev D."/>
            <person name="Coppola G."/>
            <person name="Wardell B."/>
            <person name="Micheletti D."/>
            <person name="Macalma T."/>
            <person name="Facci M."/>
            <person name="Mitchell J.T."/>
            <person name="Perazzolli M."/>
            <person name="Eldredge G."/>
            <person name="Gatto P."/>
            <person name="Oyzerski R."/>
            <person name="Moretto M."/>
            <person name="Gutin N."/>
            <person name="Stefanini M."/>
            <person name="Chen Y."/>
            <person name="Segala C."/>
            <person name="Davenport C."/>
            <person name="Dematte L."/>
            <person name="Mraz A."/>
            <person name="Battilana J."/>
            <person name="Stormo K."/>
            <person name="Costa F."/>
            <person name="Tao Q."/>
            <person name="Si-Ammour A."/>
            <person name="Harkins T."/>
            <person name="Lackey A."/>
            <person name="Perbost C."/>
            <person name="Taillon B."/>
            <person name="Stella A."/>
            <person name="Solovyev V."/>
            <person name="Fawcett J.A."/>
            <person name="Sterck L."/>
            <person name="Vandepoele K."/>
            <person name="Grando S.M."/>
            <person name="Toppo S."/>
            <person name="Moser C."/>
            <person name="Lanchbury J."/>
            <person name="Bogden R."/>
            <person name="Skolnick M."/>
            <person name="Sgaramella V."/>
            <person name="Bhatnagar S.K."/>
            <person name="Fontana P."/>
            <person name="Gutin A."/>
            <person name="Van de Peer Y."/>
            <person name="Salamini F."/>
            <person name="Viola R."/>
        </authorList>
    </citation>
    <scope>NUCLEOTIDE SEQUENCE</scope>
</reference>
<comment type="similarity">
    <text evidence="2">Belongs to the TMEM45 family.</text>
</comment>
<evidence type="ECO:0000256" key="2">
    <source>
        <dbReference type="ARBA" id="ARBA00006948"/>
    </source>
</evidence>
<feature type="transmembrane region" description="Helical" evidence="6">
    <location>
        <begin position="226"/>
        <end position="248"/>
    </location>
</feature>
<feature type="transmembrane region" description="Helical" evidence="6">
    <location>
        <begin position="111"/>
        <end position="130"/>
    </location>
</feature>
<feature type="transmembrane region" description="Helical" evidence="6">
    <location>
        <begin position="201"/>
        <end position="219"/>
    </location>
</feature>
<evidence type="ECO:0000256" key="6">
    <source>
        <dbReference type="SAM" id="Phobius"/>
    </source>
</evidence>
<dbReference type="GO" id="GO:0016020">
    <property type="term" value="C:membrane"/>
    <property type="evidence" value="ECO:0007669"/>
    <property type="project" value="UniProtKB-SubCell"/>
</dbReference>
<dbReference type="AlphaFoldDB" id="A5BZC7"/>
<accession>A5BZC7</accession>
<evidence type="ECO:0000256" key="5">
    <source>
        <dbReference type="ARBA" id="ARBA00023136"/>
    </source>
</evidence>
<dbReference type="PANTHER" id="PTHR47830">
    <property type="entry name" value="OS11G0534100 PROTEIN"/>
    <property type="match status" value="1"/>
</dbReference>
<name>A5BZC7_VITVI</name>